<comment type="cofactor">
    <cofactor evidence="1 27">
        <name>FAD</name>
        <dbReference type="ChEBI" id="CHEBI:57692"/>
    </cofactor>
</comment>
<evidence type="ECO:0000256" key="2">
    <source>
        <dbReference type="ARBA" id="ARBA00004872"/>
    </source>
</evidence>
<sequence length="609" mass="65552">MSHYRSNVRDLRFVLLEELRIDRYLGSDAFPDSTVDTVRDVITELAGIAETVLGESFTDGDRNPPVLDQADGTVRIPETVKKAVALLTRDGWDSLHLPATLGGPGLPPSVAWACAELVLGANPVLYFYTGGKVAAQVVHRHGTEDQQRWARWMIERHWSATMVLTEPDVGSDVGAVSARAVPQPDGSWHIEGVKRFITAAAQDDMTENIVHLVLARPGVPDAKPGTKGLGLFIVPAVHVDQATGEPTGERNGVVVTKLEDKMGIKASTTCELVFGGETPAVGWLLGEQVRGIAQIFDLIGHARLMVGTKAVATLSSAYLTAVDYARTRVQGTDLKRMLDRDAPRVAIIKHADVRRSLMLQKSYVEGMRSLYLYTASQLDLCQVDPAGSDIARRVHEFLLPVVKGACGERAWSLLAESLQVIGGSGYLRDYPIEQYLRDGKIDTLYEGTTAIQALDFFFRKIVRDGGTAFEHLLGEIAAFTATADPRIGADVAALSEGADHLRAMVAAMTGHLTLAAADPAIVHRVSAHAVPLLSATADLLVGWRLAVAADIAVTAIDAGGLSDRELDFYTGKTAASAFFSATVLPHLAAVRKVIENADDRLTEVPDSAF</sequence>
<dbReference type="InterPro" id="IPR025878">
    <property type="entry name" value="Acyl-CoA_dh-like_C_dom"/>
</dbReference>
<evidence type="ECO:0000256" key="3">
    <source>
        <dbReference type="ARBA" id="ARBA00009347"/>
    </source>
</evidence>
<evidence type="ECO:0000256" key="15">
    <source>
        <dbReference type="ARBA" id="ARBA00049247"/>
    </source>
</evidence>
<evidence type="ECO:0000259" key="30">
    <source>
        <dbReference type="Pfam" id="PF12806"/>
    </source>
</evidence>
<comment type="catalytic activity">
    <reaction evidence="19">
        <text>decanoyl-CoA + oxidized [electron-transfer flavoprotein] + H(+) = (2E)-decenoyl-CoA + reduced [electron-transfer flavoprotein]</text>
        <dbReference type="Rhea" id="RHEA:48176"/>
        <dbReference type="Rhea" id="RHEA-COMP:10685"/>
        <dbReference type="Rhea" id="RHEA-COMP:10686"/>
        <dbReference type="ChEBI" id="CHEBI:15378"/>
        <dbReference type="ChEBI" id="CHEBI:57692"/>
        <dbReference type="ChEBI" id="CHEBI:58307"/>
        <dbReference type="ChEBI" id="CHEBI:61406"/>
        <dbReference type="ChEBI" id="CHEBI:61430"/>
    </reaction>
</comment>
<evidence type="ECO:0000256" key="9">
    <source>
        <dbReference type="ARBA" id="ARBA00022827"/>
    </source>
</evidence>
<gene>
    <name evidence="31" type="ORF">F4560_002754</name>
</gene>
<evidence type="ECO:0000256" key="20">
    <source>
        <dbReference type="ARBA" id="ARBA00050877"/>
    </source>
</evidence>
<reference evidence="31 32" key="1">
    <citation type="submission" date="2020-08" db="EMBL/GenBank/DDBJ databases">
        <title>Sequencing the genomes of 1000 actinobacteria strains.</title>
        <authorList>
            <person name="Klenk H.-P."/>
        </authorList>
    </citation>
    <scope>NUCLEOTIDE SEQUENCE [LARGE SCALE GENOMIC DNA]</scope>
    <source>
        <strain evidence="31 32">DSM 45486</strain>
    </source>
</reference>
<comment type="caution">
    <text evidence="31">The sequence shown here is derived from an EMBL/GenBank/DDBJ whole genome shotgun (WGS) entry which is preliminary data.</text>
</comment>
<evidence type="ECO:0000313" key="32">
    <source>
        <dbReference type="Proteomes" id="UP000552097"/>
    </source>
</evidence>
<dbReference type="FunFam" id="1.20.140.10:FF:000016">
    <property type="entry name" value="Acyl-CoA dehydrogenase FadE5"/>
    <property type="match status" value="1"/>
</dbReference>
<evidence type="ECO:0000256" key="10">
    <source>
        <dbReference type="ARBA" id="ARBA00022832"/>
    </source>
</evidence>
<comment type="catalytic activity">
    <reaction evidence="14">
        <text>hexanoyl-CoA + oxidized [electron-transfer flavoprotein] + H(+) = (2E)-hexenoyl-CoA + reduced [electron-transfer flavoprotein]</text>
        <dbReference type="Rhea" id="RHEA:43464"/>
        <dbReference type="Rhea" id="RHEA-COMP:10685"/>
        <dbReference type="Rhea" id="RHEA-COMP:10686"/>
        <dbReference type="ChEBI" id="CHEBI:15378"/>
        <dbReference type="ChEBI" id="CHEBI:57692"/>
        <dbReference type="ChEBI" id="CHEBI:58307"/>
        <dbReference type="ChEBI" id="CHEBI:62077"/>
        <dbReference type="ChEBI" id="CHEBI:62620"/>
    </reaction>
</comment>
<evidence type="ECO:0000256" key="19">
    <source>
        <dbReference type="ARBA" id="ARBA00050703"/>
    </source>
</evidence>
<evidence type="ECO:0000256" key="6">
    <source>
        <dbReference type="ARBA" id="ARBA00012040"/>
    </source>
</evidence>
<comment type="pathway">
    <text evidence="2">Lipid metabolism; fatty acid metabolism.</text>
</comment>
<organism evidence="31 32">
    <name type="scientific">Saccharothrix ecbatanensis</name>
    <dbReference type="NCBI Taxonomy" id="1105145"/>
    <lineage>
        <taxon>Bacteria</taxon>
        <taxon>Bacillati</taxon>
        <taxon>Actinomycetota</taxon>
        <taxon>Actinomycetes</taxon>
        <taxon>Pseudonocardiales</taxon>
        <taxon>Pseudonocardiaceae</taxon>
        <taxon>Saccharothrix</taxon>
    </lineage>
</organism>
<dbReference type="InterPro" id="IPR036250">
    <property type="entry name" value="AcylCo_DH-like_C"/>
</dbReference>
<dbReference type="GO" id="GO:0006631">
    <property type="term" value="P:fatty acid metabolic process"/>
    <property type="evidence" value="ECO:0007669"/>
    <property type="project" value="UniProtKB-KW"/>
</dbReference>
<dbReference type="PANTHER" id="PTHR42803">
    <property type="entry name" value="ACYL-COA DEHYDROGENASE"/>
    <property type="match status" value="1"/>
</dbReference>
<keyword evidence="9 27" id="KW-0274">FAD</keyword>
<evidence type="ECO:0000256" key="7">
    <source>
        <dbReference type="ARBA" id="ARBA00012046"/>
    </source>
</evidence>
<evidence type="ECO:0000256" key="26">
    <source>
        <dbReference type="ARBA" id="ARBA00077336"/>
    </source>
</evidence>
<evidence type="ECO:0000256" key="16">
    <source>
        <dbReference type="ARBA" id="ARBA00050315"/>
    </source>
</evidence>
<evidence type="ECO:0000256" key="13">
    <source>
        <dbReference type="ARBA" id="ARBA00047882"/>
    </source>
</evidence>
<dbReference type="EC" id="1.3.8.1" evidence="7"/>
<evidence type="ECO:0000256" key="12">
    <source>
        <dbReference type="ARBA" id="ARBA00023098"/>
    </source>
</evidence>
<evidence type="ECO:0000256" key="8">
    <source>
        <dbReference type="ARBA" id="ARBA00022630"/>
    </source>
</evidence>
<evidence type="ECO:0000256" key="18">
    <source>
        <dbReference type="ARBA" id="ARBA00050695"/>
    </source>
</evidence>
<evidence type="ECO:0000256" key="4">
    <source>
        <dbReference type="ARBA" id="ARBA00011738"/>
    </source>
</evidence>
<dbReference type="GO" id="GO:0005886">
    <property type="term" value="C:plasma membrane"/>
    <property type="evidence" value="ECO:0007669"/>
    <property type="project" value="TreeGrafter"/>
</dbReference>
<dbReference type="Gene3D" id="2.40.110.20">
    <property type="match status" value="1"/>
</dbReference>
<accession>A0A7W9HJ68</accession>
<dbReference type="EC" id="1.3.8.8" evidence="6"/>
<keyword evidence="8 27" id="KW-0285">Flavoprotein</keyword>
<comment type="catalytic activity">
    <reaction evidence="13">
        <text>a medium-chain 2,3-saturated fatty acyl-CoA + oxidized [electron-transfer flavoprotein] + H(+) = a medium-chain (2E)-enoyl-CoA + reduced [electron-transfer flavoprotein]</text>
        <dbReference type="Rhea" id="RHEA:14477"/>
        <dbReference type="Rhea" id="RHEA-COMP:10685"/>
        <dbReference type="Rhea" id="RHEA-COMP:10686"/>
        <dbReference type="ChEBI" id="CHEBI:15378"/>
        <dbReference type="ChEBI" id="CHEBI:57692"/>
        <dbReference type="ChEBI" id="CHEBI:58307"/>
        <dbReference type="ChEBI" id="CHEBI:83723"/>
        <dbReference type="ChEBI" id="CHEBI:83726"/>
        <dbReference type="EC" id="1.3.8.7"/>
    </reaction>
</comment>
<dbReference type="SUPFAM" id="SSF56645">
    <property type="entry name" value="Acyl-CoA dehydrogenase NM domain-like"/>
    <property type="match status" value="1"/>
</dbReference>
<feature type="domain" description="Acyl-CoA dehydrogenase/oxidase C-terminal" evidence="28">
    <location>
        <begin position="290"/>
        <end position="453"/>
    </location>
</feature>
<dbReference type="InterPro" id="IPR009100">
    <property type="entry name" value="AcylCoA_DH/oxidase_NM_dom_sf"/>
</dbReference>
<dbReference type="GO" id="GO:0004466">
    <property type="term" value="F:long-chain fatty acyl-CoA dehydrogenase activity"/>
    <property type="evidence" value="ECO:0007669"/>
    <property type="project" value="UniProtKB-EC"/>
</dbReference>
<keyword evidence="32" id="KW-1185">Reference proteome</keyword>
<dbReference type="EMBL" id="JACHMO010000001">
    <property type="protein sequence ID" value="MBB5802986.1"/>
    <property type="molecule type" value="Genomic_DNA"/>
</dbReference>
<dbReference type="Pfam" id="PF02770">
    <property type="entry name" value="Acyl-CoA_dh_M"/>
    <property type="match status" value="1"/>
</dbReference>
<evidence type="ECO:0000256" key="24">
    <source>
        <dbReference type="ARBA" id="ARBA00075470"/>
    </source>
</evidence>
<feature type="domain" description="Acetyl-CoA dehydrogenase-like C-terminal" evidence="30">
    <location>
        <begin position="472"/>
        <end position="604"/>
    </location>
</feature>
<dbReference type="Gene3D" id="1.20.140.10">
    <property type="entry name" value="Butyryl-CoA Dehydrogenase, subunit A, domain 3"/>
    <property type="match status" value="1"/>
</dbReference>
<comment type="catalytic activity">
    <reaction evidence="21">
        <text>oxidized [electron-transfer flavoprotein] + hexadecanoyl-CoA + H(+) = (2E)-hexadecenoyl-CoA + reduced [electron-transfer flavoprotein]</text>
        <dbReference type="Rhea" id="RHEA:43448"/>
        <dbReference type="Rhea" id="RHEA-COMP:10685"/>
        <dbReference type="Rhea" id="RHEA-COMP:10686"/>
        <dbReference type="ChEBI" id="CHEBI:15378"/>
        <dbReference type="ChEBI" id="CHEBI:57379"/>
        <dbReference type="ChEBI" id="CHEBI:57692"/>
        <dbReference type="ChEBI" id="CHEBI:58307"/>
        <dbReference type="ChEBI" id="CHEBI:61526"/>
    </reaction>
</comment>
<dbReference type="RefSeq" id="WP_184920052.1">
    <property type="nucleotide sequence ID" value="NZ_JACHMO010000001.1"/>
</dbReference>
<comment type="catalytic activity">
    <reaction evidence="15">
        <text>a long-chain 2,3-saturated fatty acyl-CoA + oxidized [electron-transfer flavoprotein] + H(+) = a long-chain (2E)-enoyl-CoA + reduced [electron-transfer flavoprotein]</text>
        <dbReference type="Rhea" id="RHEA:17721"/>
        <dbReference type="Rhea" id="RHEA-COMP:10685"/>
        <dbReference type="Rhea" id="RHEA-COMP:10686"/>
        <dbReference type="ChEBI" id="CHEBI:15378"/>
        <dbReference type="ChEBI" id="CHEBI:57692"/>
        <dbReference type="ChEBI" id="CHEBI:58307"/>
        <dbReference type="ChEBI" id="CHEBI:83721"/>
        <dbReference type="ChEBI" id="CHEBI:83727"/>
        <dbReference type="EC" id="1.3.8.8"/>
    </reaction>
</comment>
<comment type="subunit">
    <text evidence="4">Homodimer.</text>
</comment>
<evidence type="ECO:0000256" key="27">
    <source>
        <dbReference type="RuleBase" id="RU362125"/>
    </source>
</evidence>
<evidence type="ECO:0000256" key="5">
    <source>
        <dbReference type="ARBA" id="ARBA00012033"/>
    </source>
</evidence>
<keyword evidence="11 27" id="KW-0560">Oxidoreductase</keyword>
<evidence type="ECO:0000256" key="21">
    <source>
        <dbReference type="ARBA" id="ARBA00052387"/>
    </source>
</evidence>
<dbReference type="Pfam" id="PF00441">
    <property type="entry name" value="Acyl-CoA_dh_1"/>
    <property type="match status" value="1"/>
</dbReference>
<keyword evidence="12" id="KW-0443">Lipid metabolism</keyword>
<dbReference type="GO" id="GO:0070991">
    <property type="term" value="F:medium-chain fatty acyl-CoA dehydrogenase activity"/>
    <property type="evidence" value="ECO:0007669"/>
    <property type="project" value="UniProtKB-EC"/>
</dbReference>
<feature type="domain" description="Acyl-CoA oxidase/dehydrogenase middle" evidence="29">
    <location>
        <begin position="162"/>
        <end position="274"/>
    </location>
</feature>
<name>A0A7W9HJ68_9PSEU</name>
<evidence type="ECO:0000256" key="17">
    <source>
        <dbReference type="ARBA" id="ARBA00050336"/>
    </source>
</evidence>
<dbReference type="GO" id="GO:0016937">
    <property type="term" value="F:short-chain fatty acyl-CoA dehydrogenase activity"/>
    <property type="evidence" value="ECO:0007669"/>
    <property type="project" value="UniProtKB-EC"/>
</dbReference>
<dbReference type="AlphaFoldDB" id="A0A7W9HJ68"/>
<protein>
    <recommendedName>
        <fullName evidence="23">Broad-specificity linear acyl-CoA dehydrogenase FadE5</fullName>
        <ecNumber evidence="7">1.3.8.1</ecNumber>
        <ecNumber evidence="5">1.3.8.7</ecNumber>
        <ecNumber evidence="6">1.3.8.8</ecNumber>
    </recommendedName>
    <alternativeName>
        <fullName evidence="25">Long-chain-acyl-CoA dehydrogenase</fullName>
    </alternativeName>
    <alternativeName>
        <fullName evidence="26">Medium-chain-acyl-CoA dehydrogenase</fullName>
    </alternativeName>
    <alternativeName>
        <fullName evidence="24">Short-chain-acyl-CoA dehydrogenase</fullName>
    </alternativeName>
</protein>
<evidence type="ECO:0000259" key="29">
    <source>
        <dbReference type="Pfam" id="PF02770"/>
    </source>
</evidence>
<evidence type="ECO:0000259" key="28">
    <source>
        <dbReference type="Pfam" id="PF00441"/>
    </source>
</evidence>
<dbReference type="PANTHER" id="PTHR42803:SF1">
    <property type="entry name" value="BROAD-SPECIFICITY LINEAR ACYL-COA DEHYDROGENASE FADE5"/>
    <property type="match status" value="1"/>
</dbReference>
<dbReference type="InterPro" id="IPR052166">
    <property type="entry name" value="Diverse_Acyl-CoA_DH"/>
</dbReference>
<evidence type="ECO:0000256" key="25">
    <source>
        <dbReference type="ARBA" id="ARBA00077090"/>
    </source>
</evidence>
<comment type="similarity">
    <text evidence="3 27">Belongs to the acyl-CoA dehydrogenase family.</text>
</comment>
<comment type="catalytic activity">
    <reaction evidence="20">
        <text>octadecanoyl-CoA + oxidized [electron-transfer flavoprotein] + H(+) = (2E)-octadecenoyl-CoA + reduced [electron-transfer flavoprotein]</text>
        <dbReference type="Rhea" id="RHEA:47240"/>
        <dbReference type="Rhea" id="RHEA-COMP:10685"/>
        <dbReference type="Rhea" id="RHEA-COMP:10686"/>
        <dbReference type="ChEBI" id="CHEBI:15378"/>
        <dbReference type="ChEBI" id="CHEBI:57394"/>
        <dbReference type="ChEBI" id="CHEBI:57692"/>
        <dbReference type="ChEBI" id="CHEBI:58307"/>
        <dbReference type="ChEBI" id="CHEBI:71412"/>
    </reaction>
</comment>
<comment type="function">
    <text evidence="22">Acyl-CoA dehydrogenase that exhibits broad specificity for linear acyl-CoA substrates, with a preference for long-chain substrates.</text>
</comment>
<evidence type="ECO:0000256" key="22">
    <source>
        <dbReference type="ARBA" id="ARBA00054301"/>
    </source>
</evidence>
<proteinExistence type="inferred from homology"/>
<dbReference type="SUPFAM" id="SSF47203">
    <property type="entry name" value="Acyl-CoA dehydrogenase C-terminal domain-like"/>
    <property type="match status" value="1"/>
</dbReference>
<dbReference type="FunFam" id="2.40.110.20:FF:000001">
    <property type="entry name" value="Acyl-CoA dehydrogenase AidB"/>
    <property type="match status" value="1"/>
</dbReference>
<evidence type="ECO:0000256" key="1">
    <source>
        <dbReference type="ARBA" id="ARBA00001974"/>
    </source>
</evidence>
<dbReference type="InterPro" id="IPR009075">
    <property type="entry name" value="AcylCo_DH/oxidase_C"/>
</dbReference>
<comment type="catalytic activity">
    <reaction evidence="17">
        <text>dodecanoyl-CoA + oxidized [electron-transfer flavoprotein] + H(+) = (2E)-dodecenoyl-CoA + reduced [electron-transfer flavoprotein]</text>
        <dbReference type="Rhea" id="RHEA:47296"/>
        <dbReference type="Rhea" id="RHEA-COMP:10685"/>
        <dbReference type="Rhea" id="RHEA-COMP:10686"/>
        <dbReference type="ChEBI" id="CHEBI:15378"/>
        <dbReference type="ChEBI" id="CHEBI:57330"/>
        <dbReference type="ChEBI" id="CHEBI:57375"/>
        <dbReference type="ChEBI" id="CHEBI:57692"/>
        <dbReference type="ChEBI" id="CHEBI:58307"/>
    </reaction>
</comment>
<evidence type="ECO:0000256" key="11">
    <source>
        <dbReference type="ARBA" id="ARBA00023002"/>
    </source>
</evidence>
<dbReference type="Proteomes" id="UP000552097">
    <property type="component" value="Unassembled WGS sequence"/>
</dbReference>
<evidence type="ECO:0000256" key="23">
    <source>
        <dbReference type="ARBA" id="ARBA00069359"/>
    </source>
</evidence>
<comment type="catalytic activity">
    <reaction evidence="16">
        <text>a short-chain 2,3-saturated fatty acyl-CoA + oxidized [electron-transfer flavoprotein] + H(+) = a short-chain (2E)-enoyl-CoA + reduced [electron-transfer flavoprotein]</text>
        <dbReference type="Rhea" id="RHEA:47196"/>
        <dbReference type="Rhea" id="RHEA-COMP:10685"/>
        <dbReference type="Rhea" id="RHEA-COMP:10686"/>
        <dbReference type="ChEBI" id="CHEBI:15378"/>
        <dbReference type="ChEBI" id="CHEBI:57692"/>
        <dbReference type="ChEBI" id="CHEBI:58307"/>
        <dbReference type="ChEBI" id="CHEBI:87487"/>
        <dbReference type="ChEBI" id="CHEBI:87488"/>
        <dbReference type="EC" id="1.3.8.1"/>
    </reaction>
</comment>
<keyword evidence="10" id="KW-0276">Fatty acid metabolism</keyword>
<evidence type="ECO:0000313" key="31">
    <source>
        <dbReference type="EMBL" id="MBB5802986.1"/>
    </source>
</evidence>
<dbReference type="EC" id="1.3.8.7" evidence="5"/>
<dbReference type="InterPro" id="IPR006091">
    <property type="entry name" value="Acyl-CoA_Oxase/DH_mid-dom"/>
</dbReference>
<evidence type="ECO:0000256" key="14">
    <source>
        <dbReference type="ARBA" id="ARBA00048375"/>
    </source>
</evidence>
<dbReference type="Pfam" id="PF12806">
    <property type="entry name" value="Acyl-CoA_dh_C"/>
    <property type="match status" value="1"/>
</dbReference>
<comment type="catalytic activity">
    <reaction evidence="18">
        <text>butanoyl-CoA + oxidized [electron-transfer flavoprotein] + H(+) = (2E)-butenoyl-CoA + reduced [electron-transfer flavoprotein]</text>
        <dbReference type="Rhea" id="RHEA:24004"/>
        <dbReference type="Rhea" id="RHEA-COMP:10685"/>
        <dbReference type="Rhea" id="RHEA-COMP:10686"/>
        <dbReference type="ChEBI" id="CHEBI:15378"/>
        <dbReference type="ChEBI" id="CHEBI:57332"/>
        <dbReference type="ChEBI" id="CHEBI:57371"/>
        <dbReference type="ChEBI" id="CHEBI:57692"/>
        <dbReference type="ChEBI" id="CHEBI:58307"/>
    </reaction>
</comment>